<organism evidence="1 2">
    <name type="scientific">Ekhidna lutea</name>
    <dbReference type="NCBI Taxonomy" id="447679"/>
    <lineage>
        <taxon>Bacteria</taxon>
        <taxon>Pseudomonadati</taxon>
        <taxon>Bacteroidota</taxon>
        <taxon>Cytophagia</taxon>
        <taxon>Cytophagales</taxon>
        <taxon>Reichenbachiellaceae</taxon>
        <taxon>Ekhidna</taxon>
    </lineage>
</organism>
<protein>
    <submittedName>
        <fullName evidence="1">Uncharacterized protein</fullName>
    </submittedName>
</protein>
<dbReference type="RefSeq" id="WP_089358005.1">
    <property type="nucleotide sequence ID" value="NZ_FZPD01000005.1"/>
</dbReference>
<gene>
    <name evidence="1" type="ORF">SAMN05421640_3345</name>
</gene>
<evidence type="ECO:0000313" key="1">
    <source>
        <dbReference type="EMBL" id="SNT31030.1"/>
    </source>
</evidence>
<dbReference type="EMBL" id="FZPD01000005">
    <property type="protein sequence ID" value="SNT31030.1"/>
    <property type="molecule type" value="Genomic_DNA"/>
</dbReference>
<accession>A0A239LL43</accession>
<evidence type="ECO:0000313" key="2">
    <source>
        <dbReference type="Proteomes" id="UP000198393"/>
    </source>
</evidence>
<name>A0A239LL43_EKHLU</name>
<keyword evidence="2" id="KW-1185">Reference proteome</keyword>
<proteinExistence type="predicted"/>
<dbReference type="Proteomes" id="UP000198393">
    <property type="component" value="Unassembled WGS sequence"/>
</dbReference>
<reference evidence="1 2" key="1">
    <citation type="submission" date="2017-06" db="EMBL/GenBank/DDBJ databases">
        <authorList>
            <person name="Kim H.J."/>
            <person name="Triplett B.A."/>
        </authorList>
    </citation>
    <scope>NUCLEOTIDE SEQUENCE [LARGE SCALE GENOMIC DNA]</scope>
    <source>
        <strain evidence="1 2">DSM 19307</strain>
    </source>
</reference>
<sequence>MHDQQSIIVHFKGWIDSLEPIHRLTEQLREVLDNNPLGLLDGHEIAMDCSHGYIFFYGPDAQLLFEEIKSILIKADLLKCTKAVLHQGTTTEIIISL</sequence>
<dbReference type="OrthoDB" id="678788at2"/>
<dbReference type="AlphaFoldDB" id="A0A239LL43"/>